<dbReference type="OrthoDB" id="1909634at2759"/>
<dbReference type="PANTHER" id="PTHR33913:SF1">
    <property type="entry name" value="DRBM DOMAIN-CONTAINING PROTEIN"/>
    <property type="match status" value="1"/>
</dbReference>
<dbReference type="EMBL" id="JADFTS010000003">
    <property type="protein sequence ID" value="KAF9612490.1"/>
    <property type="molecule type" value="Genomic_DNA"/>
</dbReference>
<evidence type="ECO:0000313" key="2">
    <source>
        <dbReference type="EMBL" id="KAF9612490.1"/>
    </source>
</evidence>
<keyword evidence="3" id="KW-1185">Reference proteome</keyword>
<dbReference type="Proteomes" id="UP000631114">
    <property type="component" value="Unassembled WGS sequence"/>
</dbReference>
<organism evidence="2 3">
    <name type="scientific">Coptis chinensis</name>
    <dbReference type="NCBI Taxonomy" id="261450"/>
    <lineage>
        <taxon>Eukaryota</taxon>
        <taxon>Viridiplantae</taxon>
        <taxon>Streptophyta</taxon>
        <taxon>Embryophyta</taxon>
        <taxon>Tracheophyta</taxon>
        <taxon>Spermatophyta</taxon>
        <taxon>Magnoliopsida</taxon>
        <taxon>Ranunculales</taxon>
        <taxon>Ranunculaceae</taxon>
        <taxon>Coptidoideae</taxon>
        <taxon>Coptis</taxon>
    </lineage>
</organism>
<dbReference type="PANTHER" id="PTHR33913">
    <property type="entry name" value="ALEURONE LAYER MORPHOGENESIS PROTEIN"/>
    <property type="match status" value="1"/>
</dbReference>
<dbReference type="InterPro" id="IPR057237">
    <property type="entry name" value="DUF7915"/>
</dbReference>
<evidence type="ECO:0000259" key="1">
    <source>
        <dbReference type="Pfam" id="PF25502"/>
    </source>
</evidence>
<feature type="domain" description="DUF7915" evidence="1">
    <location>
        <begin position="47"/>
        <end position="114"/>
    </location>
</feature>
<gene>
    <name evidence="2" type="ORF">IFM89_000412</name>
</gene>
<evidence type="ECO:0000313" key="3">
    <source>
        <dbReference type="Proteomes" id="UP000631114"/>
    </source>
</evidence>
<dbReference type="AlphaFoldDB" id="A0A835LYR7"/>
<name>A0A835LYR7_9MAGN</name>
<reference evidence="2 3" key="1">
    <citation type="submission" date="2020-10" db="EMBL/GenBank/DDBJ databases">
        <title>The Coptis chinensis genome and diversification of protoberbering-type alkaloids.</title>
        <authorList>
            <person name="Wang B."/>
            <person name="Shu S."/>
            <person name="Song C."/>
            <person name="Liu Y."/>
        </authorList>
    </citation>
    <scope>NUCLEOTIDE SEQUENCE [LARGE SCALE GENOMIC DNA]</scope>
    <source>
        <strain evidence="2">HL-2020</strain>
        <tissue evidence="2">Leaf</tissue>
    </source>
</reference>
<protein>
    <recommendedName>
        <fullName evidence="1">DUF7915 domain-containing protein</fullName>
    </recommendedName>
</protein>
<dbReference type="Pfam" id="PF25502">
    <property type="entry name" value="DUF7915"/>
    <property type="match status" value="1"/>
</dbReference>
<sequence>MSCSPVEEETVVVGTEDVVEALMDYFLDPILPSTPNKNAPSPLSLQQSVANQKLALSAVKETTGIDPKELIILESHVTYSLSEEKTTACLFIMKSKAANSDIFQVPIKDAIDRFGALYYAVSLYFLKRKYFMVPNVCIG</sequence>
<comment type="caution">
    <text evidence="2">The sequence shown here is derived from an EMBL/GenBank/DDBJ whole genome shotgun (WGS) entry which is preliminary data.</text>
</comment>
<accession>A0A835LYR7</accession>
<proteinExistence type="predicted"/>